<comment type="caution">
    <text evidence="2">The sequence shown here is derived from an EMBL/GenBank/DDBJ whole genome shotgun (WGS) entry which is preliminary data.</text>
</comment>
<dbReference type="AlphaFoldDB" id="A0A5N6PPC2"/>
<dbReference type="InterPro" id="IPR043128">
    <property type="entry name" value="Rev_trsase/Diguanyl_cyclase"/>
</dbReference>
<dbReference type="SUPFAM" id="SSF56672">
    <property type="entry name" value="DNA/RNA polymerases"/>
    <property type="match status" value="1"/>
</dbReference>
<proteinExistence type="predicted"/>
<dbReference type="Gene3D" id="3.30.70.270">
    <property type="match status" value="1"/>
</dbReference>
<sequence>MPLADPAVTEELLALPAPGEHSEFDDPTGMQGKDVPKINIPNKRWAFQVMVMLFGWKNAPVVFMNHMNRGCILYLDQIIISTKDGILIHLSDKTEREQHIRDNLEL</sequence>
<evidence type="ECO:0000313" key="3">
    <source>
        <dbReference type="Proteomes" id="UP000326396"/>
    </source>
</evidence>
<dbReference type="Proteomes" id="UP000326396">
    <property type="component" value="Linkage Group LG11"/>
</dbReference>
<accession>A0A5N6PPC2</accession>
<dbReference type="Gene3D" id="3.10.10.10">
    <property type="entry name" value="HIV Type 1 Reverse Transcriptase, subunit A, domain 1"/>
    <property type="match status" value="1"/>
</dbReference>
<feature type="region of interest" description="Disordered" evidence="1">
    <location>
        <begin position="16"/>
        <end position="35"/>
    </location>
</feature>
<gene>
    <name evidence="2" type="ORF">E3N88_05981</name>
</gene>
<organism evidence="2 3">
    <name type="scientific">Mikania micrantha</name>
    <name type="common">bitter vine</name>
    <dbReference type="NCBI Taxonomy" id="192012"/>
    <lineage>
        <taxon>Eukaryota</taxon>
        <taxon>Viridiplantae</taxon>
        <taxon>Streptophyta</taxon>
        <taxon>Embryophyta</taxon>
        <taxon>Tracheophyta</taxon>
        <taxon>Spermatophyta</taxon>
        <taxon>Magnoliopsida</taxon>
        <taxon>eudicotyledons</taxon>
        <taxon>Gunneridae</taxon>
        <taxon>Pentapetalae</taxon>
        <taxon>asterids</taxon>
        <taxon>campanulids</taxon>
        <taxon>Asterales</taxon>
        <taxon>Asteraceae</taxon>
        <taxon>Asteroideae</taxon>
        <taxon>Heliantheae alliance</taxon>
        <taxon>Eupatorieae</taxon>
        <taxon>Mikania</taxon>
    </lineage>
</organism>
<keyword evidence="3" id="KW-1185">Reference proteome</keyword>
<dbReference type="InterPro" id="IPR043502">
    <property type="entry name" value="DNA/RNA_pol_sf"/>
</dbReference>
<dbReference type="OrthoDB" id="41323at2759"/>
<protein>
    <submittedName>
        <fullName evidence="2">Uncharacterized protein</fullName>
    </submittedName>
</protein>
<reference evidence="2 3" key="1">
    <citation type="submission" date="2019-05" db="EMBL/GenBank/DDBJ databases">
        <title>Mikania micrantha, genome provides insights into the molecular mechanism of rapid growth.</title>
        <authorList>
            <person name="Liu B."/>
        </authorList>
    </citation>
    <scope>NUCLEOTIDE SEQUENCE [LARGE SCALE GENOMIC DNA]</scope>
    <source>
        <strain evidence="2">NLD-2019</strain>
        <tissue evidence="2">Leaf</tissue>
    </source>
</reference>
<dbReference type="EMBL" id="SZYD01000003">
    <property type="protein sequence ID" value="KAD6795085.1"/>
    <property type="molecule type" value="Genomic_DNA"/>
</dbReference>
<evidence type="ECO:0000313" key="2">
    <source>
        <dbReference type="EMBL" id="KAD6795085.1"/>
    </source>
</evidence>
<evidence type="ECO:0000256" key="1">
    <source>
        <dbReference type="SAM" id="MobiDB-lite"/>
    </source>
</evidence>
<name>A0A5N6PPC2_9ASTR</name>